<dbReference type="EMBL" id="NBSK02000002">
    <property type="protein sequence ID" value="KAJ0224118.1"/>
    <property type="molecule type" value="Genomic_DNA"/>
</dbReference>
<keyword evidence="2" id="KW-1185">Reference proteome</keyword>
<comment type="caution">
    <text evidence="1">The sequence shown here is derived from an EMBL/GenBank/DDBJ whole genome shotgun (WGS) entry which is preliminary data.</text>
</comment>
<protein>
    <recommendedName>
        <fullName evidence="3">DUF659 domain-containing protein</fullName>
    </recommendedName>
</protein>
<organism evidence="1 2">
    <name type="scientific">Lactuca sativa</name>
    <name type="common">Garden lettuce</name>
    <dbReference type="NCBI Taxonomy" id="4236"/>
    <lineage>
        <taxon>Eukaryota</taxon>
        <taxon>Viridiplantae</taxon>
        <taxon>Streptophyta</taxon>
        <taxon>Embryophyta</taxon>
        <taxon>Tracheophyta</taxon>
        <taxon>Spermatophyta</taxon>
        <taxon>Magnoliopsida</taxon>
        <taxon>eudicotyledons</taxon>
        <taxon>Gunneridae</taxon>
        <taxon>Pentapetalae</taxon>
        <taxon>asterids</taxon>
        <taxon>campanulids</taxon>
        <taxon>Asterales</taxon>
        <taxon>Asteraceae</taxon>
        <taxon>Cichorioideae</taxon>
        <taxon>Cichorieae</taxon>
        <taxon>Lactucinae</taxon>
        <taxon>Lactuca</taxon>
    </lineage>
</organism>
<evidence type="ECO:0008006" key="3">
    <source>
        <dbReference type="Google" id="ProtNLM"/>
    </source>
</evidence>
<reference evidence="1 2" key="1">
    <citation type="journal article" date="2017" name="Nat. Commun.">
        <title>Genome assembly with in vitro proximity ligation data and whole-genome triplication in lettuce.</title>
        <authorList>
            <person name="Reyes-Chin-Wo S."/>
            <person name="Wang Z."/>
            <person name="Yang X."/>
            <person name="Kozik A."/>
            <person name="Arikit S."/>
            <person name="Song C."/>
            <person name="Xia L."/>
            <person name="Froenicke L."/>
            <person name="Lavelle D.O."/>
            <person name="Truco M.J."/>
            <person name="Xia R."/>
            <person name="Zhu S."/>
            <person name="Xu C."/>
            <person name="Xu H."/>
            <person name="Xu X."/>
            <person name="Cox K."/>
            <person name="Korf I."/>
            <person name="Meyers B.C."/>
            <person name="Michelmore R.W."/>
        </authorList>
    </citation>
    <scope>NUCLEOTIDE SEQUENCE [LARGE SCALE GENOMIC DNA]</scope>
    <source>
        <strain evidence="2">cv. Salinas</strain>
        <tissue evidence="1">Seedlings</tissue>
    </source>
</reference>
<accession>A0A9R1WI17</accession>
<dbReference type="PANTHER" id="PTHR32166:SF74">
    <property type="entry name" value="OS05G0256350 PROTEIN"/>
    <property type="match status" value="1"/>
</dbReference>
<dbReference type="Proteomes" id="UP000235145">
    <property type="component" value="Unassembled WGS sequence"/>
</dbReference>
<name>A0A9R1WI17_LACSA</name>
<sequence length="136" mass="16295">MEEYPHKAHTSQNIYEYVDSYIQKVGHEHVVQVVTDDATNNMGRQSIEAFPRFKKILDQAKKLTIFIYAHQKTLEMMRSYTNKTEIMRPRVTRFSSAFLTLQRLSKKKDQLRHMFSSTEWEECKFYDTPKGFARYK</sequence>
<evidence type="ECO:0000313" key="2">
    <source>
        <dbReference type="Proteomes" id="UP000235145"/>
    </source>
</evidence>
<evidence type="ECO:0000313" key="1">
    <source>
        <dbReference type="EMBL" id="KAJ0224118.1"/>
    </source>
</evidence>
<dbReference type="SUPFAM" id="SSF53098">
    <property type="entry name" value="Ribonuclease H-like"/>
    <property type="match status" value="1"/>
</dbReference>
<dbReference type="PANTHER" id="PTHR32166">
    <property type="entry name" value="OSJNBA0013A04.12 PROTEIN"/>
    <property type="match status" value="1"/>
</dbReference>
<dbReference type="AlphaFoldDB" id="A0A9R1WI17"/>
<proteinExistence type="predicted"/>
<gene>
    <name evidence="1" type="ORF">LSAT_V11C200054050</name>
</gene>
<dbReference type="InterPro" id="IPR012337">
    <property type="entry name" value="RNaseH-like_sf"/>
</dbReference>